<dbReference type="InterPro" id="IPR050553">
    <property type="entry name" value="Thioredoxin_ResA/DsbE_sf"/>
</dbReference>
<dbReference type="InterPro" id="IPR017937">
    <property type="entry name" value="Thioredoxin_CS"/>
</dbReference>
<organism evidence="3 4">
    <name type="scientific">Aromatoleum anaerobium</name>
    <dbReference type="NCBI Taxonomy" id="182180"/>
    <lineage>
        <taxon>Bacteria</taxon>
        <taxon>Pseudomonadati</taxon>
        <taxon>Pseudomonadota</taxon>
        <taxon>Betaproteobacteria</taxon>
        <taxon>Rhodocyclales</taxon>
        <taxon>Rhodocyclaceae</taxon>
        <taxon>Aromatoleum</taxon>
    </lineage>
</organism>
<dbReference type="PANTHER" id="PTHR42852:SF13">
    <property type="entry name" value="PROTEIN DIPZ"/>
    <property type="match status" value="1"/>
</dbReference>
<proteinExistence type="predicted"/>
<keyword evidence="1" id="KW-0676">Redox-active center</keyword>
<accession>A0ABX1PRS8</accession>
<reference evidence="3" key="1">
    <citation type="submission" date="2019-12" db="EMBL/GenBank/DDBJ databases">
        <title>Comparative genomics gives insights into the taxonomy of the Azoarcus-Aromatoleum group and reveals separate origins of nif in the plant-associated Azoarcus and non-plant-associated Aromatoleum sub-groups.</title>
        <authorList>
            <person name="Lafos M."/>
            <person name="Maluk M."/>
            <person name="Batista M."/>
            <person name="Junghare M."/>
            <person name="Carmona M."/>
            <person name="Faoro H."/>
            <person name="Cruz L.M."/>
            <person name="Battistoni F."/>
            <person name="De Souza E."/>
            <person name="Pedrosa F."/>
            <person name="Chen W.-M."/>
            <person name="Poole P.S."/>
            <person name="Dixon R.A."/>
            <person name="James E.K."/>
        </authorList>
    </citation>
    <scope>NUCLEOTIDE SEQUENCE</scope>
    <source>
        <strain evidence="3">LuFRes1</strain>
    </source>
</reference>
<protein>
    <submittedName>
        <fullName evidence="3">Redoxin domain-containing protein</fullName>
    </submittedName>
</protein>
<evidence type="ECO:0000313" key="4">
    <source>
        <dbReference type="Proteomes" id="UP000615989"/>
    </source>
</evidence>
<dbReference type="CDD" id="cd02966">
    <property type="entry name" value="TlpA_like_family"/>
    <property type="match status" value="1"/>
</dbReference>
<sequence>MPAAPDFTLTDTKGDPHRLSAYRGRVVVINFWSVWCAPCRREMPAMQRAWEQLRDQQVLILAVNFQDKAEQVAQFFSAIPVSFPVLLGGDQAMLKEWSVQGLPTTYVIDPQGRLRYRVVGEYHWDQAAALETLLALRKSVAGSPAR</sequence>
<dbReference type="PROSITE" id="PS00194">
    <property type="entry name" value="THIOREDOXIN_1"/>
    <property type="match status" value="1"/>
</dbReference>
<name>A0ABX1PRS8_9RHOO</name>
<dbReference type="Gene3D" id="3.40.30.10">
    <property type="entry name" value="Glutaredoxin"/>
    <property type="match status" value="1"/>
</dbReference>
<dbReference type="InterPro" id="IPR036249">
    <property type="entry name" value="Thioredoxin-like_sf"/>
</dbReference>
<evidence type="ECO:0000259" key="2">
    <source>
        <dbReference type="PROSITE" id="PS51352"/>
    </source>
</evidence>
<dbReference type="InterPro" id="IPR013766">
    <property type="entry name" value="Thioredoxin_domain"/>
</dbReference>
<dbReference type="Pfam" id="PF00578">
    <property type="entry name" value="AhpC-TSA"/>
    <property type="match status" value="1"/>
</dbReference>
<dbReference type="EMBL" id="WTVG01000078">
    <property type="protein sequence ID" value="NMG26573.1"/>
    <property type="molecule type" value="Genomic_DNA"/>
</dbReference>
<evidence type="ECO:0000313" key="3">
    <source>
        <dbReference type="EMBL" id="NMG26573.1"/>
    </source>
</evidence>
<dbReference type="Proteomes" id="UP000615989">
    <property type="component" value="Unassembled WGS sequence"/>
</dbReference>
<dbReference type="PROSITE" id="PS51352">
    <property type="entry name" value="THIOREDOXIN_2"/>
    <property type="match status" value="1"/>
</dbReference>
<feature type="domain" description="Thioredoxin" evidence="2">
    <location>
        <begin position="1"/>
        <end position="138"/>
    </location>
</feature>
<dbReference type="RefSeq" id="WP_169119891.1">
    <property type="nucleotide sequence ID" value="NZ_WTVG02000037.1"/>
</dbReference>
<gene>
    <name evidence="3" type="ORF">GO606_18035</name>
</gene>
<comment type="caution">
    <text evidence="3">The sequence shown here is derived from an EMBL/GenBank/DDBJ whole genome shotgun (WGS) entry which is preliminary data.</text>
</comment>
<dbReference type="SUPFAM" id="SSF52833">
    <property type="entry name" value="Thioredoxin-like"/>
    <property type="match status" value="1"/>
</dbReference>
<keyword evidence="4" id="KW-1185">Reference proteome</keyword>
<dbReference type="PANTHER" id="PTHR42852">
    <property type="entry name" value="THIOL:DISULFIDE INTERCHANGE PROTEIN DSBE"/>
    <property type="match status" value="1"/>
</dbReference>
<dbReference type="InterPro" id="IPR000866">
    <property type="entry name" value="AhpC/TSA"/>
</dbReference>
<evidence type="ECO:0000256" key="1">
    <source>
        <dbReference type="ARBA" id="ARBA00023284"/>
    </source>
</evidence>